<name>A0A836CHC3_9STRA</name>
<protein>
    <submittedName>
        <fullName evidence="1">Uncharacterized protein</fullName>
    </submittedName>
</protein>
<reference evidence="1" key="1">
    <citation type="submission" date="2021-02" db="EMBL/GenBank/DDBJ databases">
        <title>First Annotated Genome of the Yellow-green Alga Tribonema minus.</title>
        <authorList>
            <person name="Mahan K.M."/>
        </authorList>
    </citation>
    <scope>NUCLEOTIDE SEQUENCE</scope>
    <source>
        <strain evidence="1">UTEX B ZZ1240</strain>
    </source>
</reference>
<evidence type="ECO:0000313" key="2">
    <source>
        <dbReference type="Proteomes" id="UP000664859"/>
    </source>
</evidence>
<proteinExistence type="predicted"/>
<dbReference type="Proteomes" id="UP000664859">
    <property type="component" value="Unassembled WGS sequence"/>
</dbReference>
<organism evidence="1 2">
    <name type="scientific">Tribonema minus</name>
    <dbReference type="NCBI Taxonomy" id="303371"/>
    <lineage>
        <taxon>Eukaryota</taxon>
        <taxon>Sar</taxon>
        <taxon>Stramenopiles</taxon>
        <taxon>Ochrophyta</taxon>
        <taxon>PX clade</taxon>
        <taxon>Xanthophyceae</taxon>
        <taxon>Tribonematales</taxon>
        <taxon>Tribonemataceae</taxon>
        <taxon>Tribonema</taxon>
    </lineage>
</organism>
<dbReference type="AlphaFoldDB" id="A0A836CHC3"/>
<accession>A0A836CHC3</accession>
<evidence type="ECO:0000313" key="1">
    <source>
        <dbReference type="EMBL" id="KAG5186595.1"/>
    </source>
</evidence>
<dbReference type="EMBL" id="JAFCMP010000110">
    <property type="protein sequence ID" value="KAG5186595.1"/>
    <property type="molecule type" value="Genomic_DNA"/>
</dbReference>
<sequence>MAAATKYRARTSSVETGSTVRPLSCAEAVVRRRRAIERRRIVVMLSATLAREEAERVLVYVRDAQLTGRTVDPVSTLLTRVVV</sequence>
<comment type="caution">
    <text evidence="1">The sequence shown here is derived from an EMBL/GenBank/DDBJ whole genome shotgun (WGS) entry which is preliminary data.</text>
</comment>
<keyword evidence="2" id="KW-1185">Reference proteome</keyword>
<gene>
    <name evidence="1" type="ORF">JKP88DRAFT_288742</name>
</gene>